<feature type="transmembrane region" description="Helical" evidence="7">
    <location>
        <begin position="372"/>
        <end position="393"/>
    </location>
</feature>
<dbReference type="PANTHER" id="PTHR30012">
    <property type="entry name" value="GENERAL SECRETION PATHWAY PROTEIN"/>
    <property type="match status" value="1"/>
</dbReference>
<dbReference type="Proteomes" id="UP000603602">
    <property type="component" value="Unassembled WGS sequence"/>
</dbReference>
<evidence type="ECO:0000313" key="10">
    <source>
        <dbReference type="Proteomes" id="UP000603602"/>
    </source>
</evidence>
<dbReference type="Gene3D" id="1.20.81.30">
    <property type="entry name" value="Type II secretion system (T2SS), domain F"/>
    <property type="match status" value="2"/>
</dbReference>
<feature type="domain" description="Type II secretion system protein GspF" evidence="8">
    <location>
        <begin position="269"/>
        <end position="391"/>
    </location>
</feature>
<keyword evidence="4 7" id="KW-0812">Transmembrane</keyword>
<evidence type="ECO:0000256" key="7">
    <source>
        <dbReference type="SAM" id="Phobius"/>
    </source>
</evidence>
<comment type="similarity">
    <text evidence="2">Belongs to the GSP F family.</text>
</comment>
<keyword evidence="5 7" id="KW-1133">Transmembrane helix</keyword>
<dbReference type="Pfam" id="PF00482">
    <property type="entry name" value="T2SSF"/>
    <property type="match status" value="2"/>
</dbReference>
<dbReference type="PRINTS" id="PR00812">
    <property type="entry name" value="BCTERIALGSPF"/>
</dbReference>
<evidence type="ECO:0000259" key="8">
    <source>
        <dbReference type="Pfam" id="PF00482"/>
    </source>
</evidence>
<evidence type="ECO:0000256" key="1">
    <source>
        <dbReference type="ARBA" id="ARBA00004651"/>
    </source>
</evidence>
<dbReference type="InterPro" id="IPR018076">
    <property type="entry name" value="T2SS_GspF_dom"/>
</dbReference>
<dbReference type="InterPro" id="IPR003004">
    <property type="entry name" value="GspF/PilC"/>
</dbReference>
<accession>A0ABR9B9H8</accession>
<feature type="domain" description="Type II secretion system protein GspF" evidence="8">
    <location>
        <begin position="67"/>
        <end position="189"/>
    </location>
</feature>
<dbReference type="InterPro" id="IPR042094">
    <property type="entry name" value="T2SS_GspF_sf"/>
</dbReference>
<reference evidence="10" key="1">
    <citation type="submission" date="2023-07" db="EMBL/GenBank/DDBJ databases">
        <title>Thauera sp. CAU 1555 isolated from sand of Yaerae Beach.</title>
        <authorList>
            <person name="Kim W."/>
        </authorList>
    </citation>
    <scope>NUCLEOTIDE SEQUENCE [LARGE SCALE GENOMIC DNA]</scope>
    <source>
        <strain evidence="10">CAU 1555</strain>
    </source>
</reference>
<keyword evidence="6 7" id="KW-0472">Membrane</keyword>
<dbReference type="InterPro" id="IPR011850">
    <property type="entry name" value="T2SS_GspF"/>
</dbReference>
<keyword evidence="10" id="KW-1185">Reference proteome</keyword>
<evidence type="ECO:0000256" key="3">
    <source>
        <dbReference type="ARBA" id="ARBA00022475"/>
    </source>
</evidence>
<feature type="transmembrane region" description="Helical" evidence="7">
    <location>
        <begin position="165"/>
        <end position="188"/>
    </location>
</feature>
<dbReference type="EMBL" id="JACYTO010000001">
    <property type="protein sequence ID" value="MBD8502609.1"/>
    <property type="molecule type" value="Genomic_DNA"/>
</dbReference>
<dbReference type="PANTHER" id="PTHR30012:SF0">
    <property type="entry name" value="TYPE II SECRETION SYSTEM PROTEIN F-RELATED"/>
    <property type="match status" value="1"/>
</dbReference>
<organism evidence="9 10">
    <name type="scientific">Thauera sedimentorum</name>
    <dbReference type="NCBI Taxonomy" id="2767595"/>
    <lineage>
        <taxon>Bacteria</taxon>
        <taxon>Pseudomonadati</taxon>
        <taxon>Pseudomonadota</taxon>
        <taxon>Betaproteobacteria</taxon>
        <taxon>Rhodocyclales</taxon>
        <taxon>Zoogloeaceae</taxon>
        <taxon>Thauera</taxon>
    </lineage>
</organism>
<dbReference type="NCBIfam" id="TIGR02120">
    <property type="entry name" value="GspF"/>
    <property type="match status" value="1"/>
</dbReference>
<feature type="transmembrane region" description="Helical" evidence="7">
    <location>
        <begin position="219"/>
        <end position="238"/>
    </location>
</feature>
<evidence type="ECO:0000256" key="5">
    <source>
        <dbReference type="ARBA" id="ARBA00022989"/>
    </source>
</evidence>
<evidence type="ECO:0000256" key="2">
    <source>
        <dbReference type="ARBA" id="ARBA00005745"/>
    </source>
</evidence>
<evidence type="ECO:0000256" key="6">
    <source>
        <dbReference type="ARBA" id="ARBA00023136"/>
    </source>
</evidence>
<gene>
    <name evidence="9" type="primary">gspF</name>
    <name evidence="9" type="ORF">IFO67_06900</name>
</gene>
<proteinExistence type="inferred from homology"/>
<sequence length="400" mass="43758">MAAFRYRALDAEGRETAGVIEADSSRGARALLRERKLFPLEVASMGGVTSASSARQRLKEMELVLLSRQWATLLAAGMTVEQALVALIEQAEHESTRQLLSGVRSEILAGHSLRAALDRFPIAFPAIYRASVAAGEKSGQLALVMEQLAGYLERRLALRQKTQHAFLYPAIVACVALLVVVGLMTYVVPQVVTVFQQGRQELPLLTRLMIHFSSFLRDWGWAVLIVLAGSGLGFAMLLRDKAVRRGWHALLLRLPLIGRHLRVLDATRFASTLSILAGSGVPLLAALEAGREVTERLPVQDAIRDATERVREGQSLSKALASVQVFPPLLIHMIASGEATGRLDELLERAARLQQQELENRVAVLTSLLEPVLLLVMGGVVLLIVLAVMQPIVEINTMLR</sequence>
<name>A0ABR9B9H8_9RHOO</name>
<comment type="caution">
    <text evidence="9">The sequence shown here is derived from an EMBL/GenBank/DDBJ whole genome shotgun (WGS) entry which is preliminary data.</text>
</comment>
<evidence type="ECO:0000313" key="9">
    <source>
        <dbReference type="EMBL" id="MBD8502609.1"/>
    </source>
</evidence>
<protein>
    <submittedName>
        <fullName evidence="9">Type II secretion system inner membrane protein GspF</fullName>
    </submittedName>
</protein>
<keyword evidence="3" id="KW-1003">Cell membrane</keyword>
<comment type="subcellular location">
    <subcellularLocation>
        <location evidence="1">Cell membrane</location>
        <topology evidence="1">Multi-pass membrane protein</topology>
    </subcellularLocation>
</comment>
<evidence type="ECO:0000256" key="4">
    <source>
        <dbReference type="ARBA" id="ARBA00022692"/>
    </source>
</evidence>